<keyword evidence="6" id="KW-1185">Reference proteome</keyword>
<dbReference type="EMBL" id="JAGFBS010000079">
    <property type="protein sequence ID" value="KAG6369480.1"/>
    <property type="molecule type" value="Genomic_DNA"/>
</dbReference>
<dbReference type="GO" id="GO:1990904">
    <property type="term" value="C:ribonucleoprotein complex"/>
    <property type="evidence" value="ECO:0007669"/>
    <property type="project" value="UniProtKB-UniRule"/>
</dbReference>
<dbReference type="InterPro" id="IPR012677">
    <property type="entry name" value="Nucleotide-bd_a/b_plait_sf"/>
</dbReference>
<evidence type="ECO:0000256" key="1">
    <source>
        <dbReference type="ARBA" id="ARBA00022884"/>
    </source>
</evidence>
<keyword evidence="1 2" id="KW-0694">RNA-binding</keyword>
<dbReference type="GO" id="GO:0070034">
    <property type="term" value="F:telomerase RNA binding"/>
    <property type="evidence" value="ECO:0007669"/>
    <property type="project" value="InterPro"/>
</dbReference>
<dbReference type="OrthoDB" id="439993at2759"/>
<dbReference type="Gene3D" id="3.30.70.330">
    <property type="match status" value="1"/>
</dbReference>
<gene>
    <name evidence="5" type="ORF">JVT61DRAFT_14372</name>
</gene>
<dbReference type="InterPro" id="IPR014886">
    <property type="entry name" value="La_xRRM"/>
</dbReference>
<dbReference type="Pfam" id="PF19977">
    <property type="entry name" value="xRRM"/>
    <property type="match status" value="1"/>
</dbReference>
<comment type="caution">
    <text evidence="5">The sequence shown here is derived from an EMBL/GenBank/DDBJ whole genome shotgun (WGS) entry which is preliminary data.</text>
</comment>
<evidence type="ECO:0000256" key="3">
    <source>
        <dbReference type="SAM" id="MobiDB-lite"/>
    </source>
</evidence>
<evidence type="ECO:0000256" key="2">
    <source>
        <dbReference type="PROSITE-ProRule" id="PRU01288"/>
    </source>
</evidence>
<feature type="domain" description="XRRM" evidence="4">
    <location>
        <begin position="155"/>
        <end position="307"/>
    </location>
</feature>
<reference evidence="5" key="1">
    <citation type="submission" date="2021-03" db="EMBL/GenBank/DDBJ databases">
        <title>Evolutionary innovations through gain and loss of genes in the ectomycorrhizal Boletales.</title>
        <authorList>
            <person name="Wu G."/>
            <person name="Miyauchi S."/>
            <person name="Morin E."/>
            <person name="Yang Z.-L."/>
            <person name="Xu J."/>
            <person name="Martin F.M."/>
        </authorList>
    </citation>
    <scope>NUCLEOTIDE SEQUENCE</scope>
    <source>
        <strain evidence="5">BR01</strain>
    </source>
</reference>
<feature type="compositionally biased region" description="Basic residues" evidence="3">
    <location>
        <begin position="303"/>
        <end position="313"/>
    </location>
</feature>
<evidence type="ECO:0000313" key="5">
    <source>
        <dbReference type="EMBL" id="KAG6369480.1"/>
    </source>
</evidence>
<dbReference type="SUPFAM" id="SSF54928">
    <property type="entry name" value="RNA-binding domain, RBD"/>
    <property type="match status" value="1"/>
</dbReference>
<dbReference type="PROSITE" id="PS51939">
    <property type="entry name" value="XRRM"/>
    <property type="match status" value="1"/>
</dbReference>
<evidence type="ECO:0000313" key="6">
    <source>
        <dbReference type="Proteomes" id="UP000683000"/>
    </source>
</evidence>
<proteinExistence type="predicted"/>
<sequence length="313" mass="35115">MHTTATPTEADAELCLRVQCITFPPHYLDKPGDTPKCKGYALVTFSTKPDVEAVLRAWSWRRRVPVPGNDNDNDDANASPVVKEALKYGLRTISKARWDALNDEYLSYKQSLVEEVARAETAIQRPGQGAPEDNKPDALPHPKSQMQTKTTPSSPYPFDCLVFVRNVHSGTNKTTLKSLFGQAFQDQDQDGTRPTPTMGLDYVDFTKGMDTCYLRLASPAHAMRLLTYFDARPKTQAHGLDATGRTPLNGDKPIAMEIVQGKKEDVYWEKVPEKVRRQAVDRVVQSQLANDSEVERCNETSGSRRKKRTRDSE</sequence>
<feature type="region of interest" description="Disordered" evidence="3">
    <location>
        <begin position="122"/>
        <end position="152"/>
    </location>
</feature>
<dbReference type="AlphaFoldDB" id="A0A8I2YCL0"/>
<feature type="region of interest" description="Disordered" evidence="3">
    <location>
        <begin position="289"/>
        <end position="313"/>
    </location>
</feature>
<name>A0A8I2YCL0_9AGAM</name>
<dbReference type="GO" id="GO:1904868">
    <property type="term" value="P:telomerase catalytic core complex assembly"/>
    <property type="evidence" value="ECO:0007669"/>
    <property type="project" value="InterPro"/>
</dbReference>
<dbReference type="InterPro" id="IPR045537">
    <property type="entry name" value="Lar7_xRRM"/>
</dbReference>
<organism evidence="5 6">
    <name type="scientific">Boletus reticuloceps</name>
    <dbReference type="NCBI Taxonomy" id="495285"/>
    <lineage>
        <taxon>Eukaryota</taxon>
        <taxon>Fungi</taxon>
        <taxon>Dikarya</taxon>
        <taxon>Basidiomycota</taxon>
        <taxon>Agaricomycotina</taxon>
        <taxon>Agaricomycetes</taxon>
        <taxon>Agaricomycetidae</taxon>
        <taxon>Boletales</taxon>
        <taxon>Boletineae</taxon>
        <taxon>Boletaceae</taxon>
        <taxon>Boletoideae</taxon>
        <taxon>Boletus</taxon>
    </lineage>
</organism>
<dbReference type="InterPro" id="IPR035979">
    <property type="entry name" value="RBD_domain_sf"/>
</dbReference>
<protein>
    <recommendedName>
        <fullName evidence="4">XRRM domain-containing protein</fullName>
    </recommendedName>
</protein>
<dbReference type="Proteomes" id="UP000683000">
    <property type="component" value="Unassembled WGS sequence"/>
</dbReference>
<accession>A0A8I2YCL0</accession>
<evidence type="ECO:0000259" key="4">
    <source>
        <dbReference type="PROSITE" id="PS51939"/>
    </source>
</evidence>